<protein>
    <submittedName>
        <fullName evidence="3">Stage II sporulation protein D</fullName>
    </submittedName>
</protein>
<dbReference type="Pfam" id="PF08486">
    <property type="entry name" value="SpoIID"/>
    <property type="match status" value="1"/>
</dbReference>
<evidence type="ECO:0000313" key="3">
    <source>
        <dbReference type="EMBL" id="PZD97889.1"/>
    </source>
</evidence>
<gene>
    <name evidence="3" type="primary">spoIID</name>
    <name evidence="3" type="ORF">DNH61_00660</name>
</gene>
<dbReference type="GO" id="GO:0030288">
    <property type="term" value="C:outer membrane-bounded periplasmic space"/>
    <property type="evidence" value="ECO:0007669"/>
    <property type="project" value="TreeGrafter"/>
</dbReference>
<evidence type="ECO:0000313" key="4">
    <source>
        <dbReference type="Proteomes" id="UP000249522"/>
    </source>
</evidence>
<evidence type="ECO:0000259" key="2">
    <source>
        <dbReference type="Pfam" id="PF08486"/>
    </source>
</evidence>
<dbReference type="NCBIfam" id="TIGR02669">
    <property type="entry name" value="SpoIID_LytB"/>
    <property type="match status" value="1"/>
</dbReference>
<dbReference type="PANTHER" id="PTHR30032">
    <property type="entry name" value="N-ACETYLMURAMOYL-L-ALANINE AMIDASE-RELATED"/>
    <property type="match status" value="1"/>
</dbReference>
<dbReference type="InterPro" id="IPR014225">
    <property type="entry name" value="Spore_II_D_firmicutes"/>
</dbReference>
<dbReference type="InterPro" id="IPR013693">
    <property type="entry name" value="SpoIID/LytB_N"/>
</dbReference>
<dbReference type="InterPro" id="IPR051922">
    <property type="entry name" value="Bact_Sporulation_Assoc"/>
</dbReference>
<dbReference type="InterPro" id="IPR013486">
    <property type="entry name" value="SpoIID/LytB"/>
</dbReference>
<sequence length="344" mass="38136">MLIVCLSVLPERMQQRGGEQGREAALALEQEAQPQREAASGRGKQRDSGDESSPASDGSLSAFARGLQIGVKLNNDNKVETVPLEWYVRGVVAGEMPADFEMEALKAQAIAARTYVVRKLLRSGLSDEPLVSDTTDDQVYIPLERLDELWGDGKAKEKLARIGQAVEQTANLIITYKGEPIQAAFFSTSNGYTENSEDYWDLALPYLRSVASPWDKQLSPRYKETVELSHTEARRKLGLDRDAGLAMRVTSRTEGNRIKEVQIGGRNFSGREVREKLGLKSSSFTWTVSRDYIRITTYGYGHGVGMSQWGANALAKEGKKAADIIAYYYTDVRVEQASKLPRSS</sequence>
<evidence type="ECO:0000256" key="1">
    <source>
        <dbReference type="SAM" id="MobiDB-lite"/>
    </source>
</evidence>
<dbReference type="AlphaFoldDB" id="A0A2W1LGR4"/>
<dbReference type="GO" id="GO:0030435">
    <property type="term" value="P:sporulation resulting in formation of a cellular spore"/>
    <property type="evidence" value="ECO:0007669"/>
    <property type="project" value="InterPro"/>
</dbReference>
<dbReference type="NCBIfam" id="TIGR02870">
    <property type="entry name" value="spore_II_D"/>
    <property type="match status" value="1"/>
</dbReference>
<dbReference type="PANTHER" id="PTHR30032:SF4">
    <property type="entry name" value="AMIDASE ENHANCER"/>
    <property type="match status" value="1"/>
</dbReference>
<dbReference type="Proteomes" id="UP000249522">
    <property type="component" value="Unassembled WGS sequence"/>
</dbReference>
<accession>A0A2W1LGR4</accession>
<dbReference type="OrthoDB" id="9794671at2"/>
<proteinExistence type="predicted"/>
<reference evidence="3 4" key="1">
    <citation type="submission" date="2018-06" db="EMBL/GenBank/DDBJ databases">
        <title>Paenibacillus imtechensis sp. nov.</title>
        <authorList>
            <person name="Pinnaka A.K."/>
            <person name="Singh H."/>
            <person name="Kaur M."/>
        </authorList>
    </citation>
    <scope>NUCLEOTIDE SEQUENCE [LARGE SCALE GENOMIC DNA]</scope>
    <source>
        <strain evidence="3 4">SMB1</strain>
    </source>
</reference>
<feature type="region of interest" description="Disordered" evidence="1">
    <location>
        <begin position="14"/>
        <end position="59"/>
    </location>
</feature>
<feature type="domain" description="Sporulation stage II protein D amidase enhancer LytB N-terminal" evidence="2">
    <location>
        <begin position="77"/>
        <end position="176"/>
    </location>
</feature>
<keyword evidence="4" id="KW-1185">Reference proteome</keyword>
<comment type="caution">
    <text evidence="3">The sequence shown here is derived from an EMBL/GenBank/DDBJ whole genome shotgun (WGS) entry which is preliminary data.</text>
</comment>
<organism evidence="3 4">
    <name type="scientific">Paenibacillus sambharensis</name>
    <dbReference type="NCBI Taxonomy" id="1803190"/>
    <lineage>
        <taxon>Bacteria</taxon>
        <taxon>Bacillati</taxon>
        <taxon>Bacillota</taxon>
        <taxon>Bacilli</taxon>
        <taxon>Bacillales</taxon>
        <taxon>Paenibacillaceae</taxon>
        <taxon>Paenibacillus</taxon>
    </lineage>
</organism>
<dbReference type="EMBL" id="QKRB01000006">
    <property type="protein sequence ID" value="PZD97889.1"/>
    <property type="molecule type" value="Genomic_DNA"/>
</dbReference>
<feature type="compositionally biased region" description="Low complexity" evidence="1">
    <location>
        <begin position="23"/>
        <end position="38"/>
    </location>
</feature>
<name>A0A2W1LGR4_9BACL</name>